<dbReference type="InterPro" id="IPR023614">
    <property type="entry name" value="Porin_dom_sf"/>
</dbReference>
<dbReference type="RefSeq" id="WP_187963607.1">
    <property type="nucleotide sequence ID" value="NZ_JACVDC010000001.1"/>
</dbReference>
<dbReference type="InterPro" id="IPR010870">
    <property type="entry name" value="Porin_O/P"/>
</dbReference>
<keyword evidence="3" id="KW-1185">Reference proteome</keyword>
<evidence type="ECO:0000313" key="3">
    <source>
        <dbReference type="Proteomes" id="UP000653730"/>
    </source>
</evidence>
<evidence type="ECO:0000313" key="2">
    <source>
        <dbReference type="EMBL" id="MBC9794453.1"/>
    </source>
</evidence>
<dbReference type="SUPFAM" id="SSF56935">
    <property type="entry name" value="Porins"/>
    <property type="match status" value="1"/>
</dbReference>
<feature type="chain" id="PRO_5037633816" evidence="1">
    <location>
        <begin position="19"/>
        <end position="392"/>
    </location>
</feature>
<dbReference type="Gene3D" id="2.40.160.10">
    <property type="entry name" value="Porin"/>
    <property type="match status" value="1"/>
</dbReference>
<dbReference type="EMBL" id="JACVDC010000001">
    <property type="protein sequence ID" value="MBC9794453.1"/>
    <property type="molecule type" value="Genomic_DNA"/>
</dbReference>
<sequence>MRYLTMIALLLIYTNTQAQEIPGKEKKWYDNIHLGGYFQVRYNNLFETNPDLECEQCDEFWGADGGGFSLRRMRFKITGQIGERVFMYFQPDFAKSVDGSIHVARIKDAYMDIGLDDRNEYRVRIGQSKVPFGYENMQSSSDRLPLDRNDAINSGVKDERDMGVFLYWAPERIRHLMKELKPYKHSGDFGVFGLGIYNGQTANHPDENSVFHVAARFSYPIKLKKNQIIEPGIQAYSGKYVLPEVSPEVHTNAAMEYLDQRIAASFILYPRPFGIQAEYNIGKGPEFDKSTLSVKEKSLHGGYATLSYFVQRGHQQIIPFVRLQSYNGGKKHELDARSYEVMESEAGIEYHPFKHFELVAVYTVSDRRYEDYIKQNNHQTGSVVRIQAQLRF</sequence>
<evidence type="ECO:0000256" key="1">
    <source>
        <dbReference type="SAM" id="SignalP"/>
    </source>
</evidence>
<name>A0A926PZZ9_9FLAO</name>
<dbReference type="Pfam" id="PF07396">
    <property type="entry name" value="Porin_O_P"/>
    <property type="match status" value="1"/>
</dbReference>
<dbReference type="Proteomes" id="UP000653730">
    <property type="component" value="Unassembled WGS sequence"/>
</dbReference>
<feature type="signal peptide" evidence="1">
    <location>
        <begin position="1"/>
        <end position="18"/>
    </location>
</feature>
<accession>A0A926PZZ9</accession>
<proteinExistence type="predicted"/>
<protein>
    <submittedName>
        <fullName evidence="2">Porin</fullName>
    </submittedName>
</protein>
<dbReference type="AlphaFoldDB" id="A0A926PZZ9"/>
<gene>
    <name evidence="2" type="ORF">IBL28_00625</name>
</gene>
<comment type="caution">
    <text evidence="2">The sequence shown here is derived from an EMBL/GenBank/DDBJ whole genome shotgun (WGS) entry which is preliminary data.</text>
</comment>
<reference evidence="2 3" key="1">
    <citation type="submission" date="2020-09" db="EMBL/GenBank/DDBJ databases">
        <title>Sinomicrobium weinanense sp. nov., a halophilic bacteria isolated from saline-alkali soil.</title>
        <authorList>
            <person name="Wu P."/>
            <person name="Ren H."/>
            <person name="Mei Y."/>
            <person name="Liang Y."/>
            <person name="Chen Z."/>
        </authorList>
    </citation>
    <scope>NUCLEOTIDE SEQUENCE [LARGE SCALE GENOMIC DNA]</scope>
    <source>
        <strain evidence="2 3">FJxs</strain>
    </source>
</reference>
<organism evidence="2 3">
    <name type="scientific">Sinomicrobium weinanense</name>
    <dbReference type="NCBI Taxonomy" id="2842200"/>
    <lineage>
        <taxon>Bacteria</taxon>
        <taxon>Pseudomonadati</taxon>
        <taxon>Bacteroidota</taxon>
        <taxon>Flavobacteriia</taxon>
        <taxon>Flavobacteriales</taxon>
        <taxon>Flavobacteriaceae</taxon>
        <taxon>Sinomicrobium</taxon>
    </lineage>
</organism>
<keyword evidence="1" id="KW-0732">Signal</keyword>